<dbReference type="InterPro" id="IPR036518">
    <property type="entry name" value="CobE/GbiG_C_sf"/>
</dbReference>
<feature type="domain" description="CobE/GbiG C-terminal" evidence="2">
    <location>
        <begin position="233"/>
        <end position="350"/>
    </location>
</feature>
<dbReference type="InterPro" id="IPR021744">
    <property type="entry name" value="CbiG_N"/>
</dbReference>
<keyword evidence="1" id="KW-0812">Transmembrane</keyword>
<reference evidence="5" key="1">
    <citation type="submission" date="2019-12" db="EMBL/GenBank/DDBJ databases">
        <authorList>
            <person name="zhang j."/>
            <person name="sun C.M."/>
        </authorList>
    </citation>
    <scope>NUCLEOTIDE SEQUENCE</scope>
    <source>
        <strain evidence="5">NS-1</strain>
    </source>
</reference>
<dbReference type="InterPro" id="IPR038029">
    <property type="entry name" value="GbiG_N_sf"/>
</dbReference>
<gene>
    <name evidence="5" type="ORF">GM661_12870</name>
</gene>
<feature type="domain" description="Cobalamin synthesis G N-terminal" evidence="3">
    <location>
        <begin position="60"/>
        <end position="140"/>
    </location>
</feature>
<keyword evidence="1" id="KW-0472">Membrane</keyword>
<keyword evidence="6" id="KW-1185">Reference proteome</keyword>
<dbReference type="Pfam" id="PF01890">
    <property type="entry name" value="CbiG_C"/>
    <property type="match status" value="1"/>
</dbReference>
<feature type="domain" description="Cobalamin biosynthesis central region" evidence="4">
    <location>
        <begin position="145"/>
        <end position="230"/>
    </location>
</feature>
<sequence length="372" mass="41307">MLKERTAVVTLTVGGKELAFKISNSLEGVDLYFPYKLKESRDNMICEKEANYYNSSLKDLTASLFKRYNKIIYIMALGIVVRVIAPFLKDKRVDPAVVTIDETGRHVISTLAGHLGGANELTEKIAEILDSTAVITTATDCQGKPAIDLLAKRINASIEPFQNLKLANAAIVNNRLLNIFTDHKINSVHSDNIEFFPLSDLNTRTTQSGFPLIISNRQFSIDSNYLQLIPRNIIIGIGCRRGVTVSEITKAIDAALNIVNIKRESIKKLATIDLKEDESGLIAYAVENSLEIDIIKREEIKKADLNISSSEFVEKMIGVPGVCEPAALLSSKTGKLILEKTKFSRVTIAVVEEVVLDEGEKTAYCWNQKWCR</sequence>
<dbReference type="SUPFAM" id="SSF159664">
    <property type="entry name" value="CobE/GbiG C-terminal domain-like"/>
    <property type="match status" value="1"/>
</dbReference>
<organism evidence="5 6">
    <name type="scientific">Iocasia fonsfrigidae</name>
    <dbReference type="NCBI Taxonomy" id="2682810"/>
    <lineage>
        <taxon>Bacteria</taxon>
        <taxon>Bacillati</taxon>
        <taxon>Bacillota</taxon>
        <taxon>Clostridia</taxon>
        <taxon>Halanaerobiales</taxon>
        <taxon>Halanaerobiaceae</taxon>
        <taxon>Iocasia</taxon>
    </lineage>
</organism>
<evidence type="ECO:0000259" key="2">
    <source>
        <dbReference type="Pfam" id="PF01890"/>
    </source>
</evidence>
<dbReference type="SUPFAM" id="SSF159672">
    <property type="entry name" value="CbiG N-terminal domain-like"/>
    <property type="match status" value="1"/>
</dbReference>
<dbReference type="Pfam" id="PF11760">
    <property type="entry name" value="CbiG_N"/>
    <property type="match status" value="1"/>
</dbReference>
<dbReference type="Gene3D" id="3.40.50.11220">
    <property type="match status" value="1"/>
</dbReference>
<dbReference type="RefSeq" id="WP_230867187.1">
    <property type="nucleotide sequence ID" value="NZ_CP046640.1"/>
</dbReference>
<evidence type="ECO:0000259" key="4">
    <source>
        <dbReference type="Pfam" id="PF11761"/>
    </source>
</evidence>
<dbReference type="Gene3D" id="3.30.420.180">
    <property type="entry name" value="CobE/GbiG C-terminal domain"/>
    <property type="match status" value="1"/>
</dbReference>
<name>A0A8A7KLS8_9FIRM</name>
<dbReference type="AlphaFoldDB" id="A0A8A7KLS8"/>
<dbReference type="KEGG" id="ifn:GM661_12870"/>
<dbReference type="PANTHER" id="PTHR37477:SF1">
    <property type="entry name" value="COBALT-PRECORRIN-5A HYDROLASE"/>
    <property type="match status" value="1"/>
</dbReference>
<protein>
    <submittedName>
        <fullName evidence="5">Cobalamin biosynthesis protein CbiG</fullName>
    </submittedName>
</protein>
<evidence type="ECO:0000313" key="5">
    <source>
        <dbReference type="EMBL" id="QTL98792.1"/>
    </source>
</evidence>
<dbReference type="PANTHER" id="PTHR37477">
    <property type="entry name" value="COBALT-PRECORRIN-5A HYDROLASE"/>
    <property type="match status" value="1"/>
</dbReference>
<feature type="transmembrane region" description="Helical" evidence="1">
    <location>
        <begin position="71"/>
        <end position="88"/>
    </location>
</feature>
<dbReference type="InterPro" id="IPR002750">
    <property type="entry name" value="CobE/GbiG_C"/>
</dbReference>
<keyword evidence="1" id="KW-1133">Transmembrane helix</keyword>
<proteinExistence type="predicted"/>
<accession>A0A8A7KLS8</accession>
<evidence type="ECO:0000259" key="3">
    <source>
        <dbReference type="Pfam" id="PF11760"/>
    </source>
</evidence>
<dbReference type="EMBL" id="CP046640">
    <property type="protein sequence ID" value="QTL98792.1"/>
    <property type="molecule type" value="Genomic_DNA"/>
</dbReference>
<dbReference type="InterPro" id="IPR021745">
    <property type="entry name" value="CbiG_mid"/>
</dbReference>
<dbReference type="GO" id="GO:0009236">
    <property type="term" value="P:cobalamin biosynthetic process"/>
    <property type="evidence" value="ECO:0007669"/>
    <property type="project" value="InterPro"/>
</dbReference>
<dbReference type="InterPro" id="IPR052553">
    <property type="entry name" value="CbiG_hydrolase"/>
</dbReference>
<evidence type="ECO:0000256" key="1">
    <source>
        <dbReference type="SAM" id="Phobius"/>
    </source>
</evidence>
<dbReference type="Pfam" id="PF11761">
    <property type="entry name" value="CbiG_mid"/>
    <property type="match status" value="1"/>
</dbReference>
<dbReference type="Proteomes" id="UP000665020">
    <property type="component" value="Chromosome"/>
</dbReference>
<evidence type="ECO:0000313" key="6">
    <source>
        <dbReference type="Proteomes" id="UP000665020"/>
    </source>
</evidence>